<dbReference type="EMBL" id="JBHSTP010000001">
    <property type="protein sequence ID" value="MFC6354686.1"/>
    <property type="molecule type" value="Genomic_DNA"/>
</dbReference>
<dbReference type="InterPro" id="IPR001647">
    <property type="entry name" value="HTH_TetR"/>
</dbReference>
<dbReference type="Pfam" id="PF00440">
    <property type="entry name" value="TetR_N"/>
    <property type="match status" value="1"/>
</dbReference>
<evidence type="ECO:0000256" key="4">
    <source>
        <dbReference type="PROSITE-ProRule" id="PRU00335"/>
    </source>
</evidence>
<name>A0ABW1V9Q3_9MICO</name>
<protein>
    <submittedName>
        <fullName evidence="6">TetR/AcrR family transcriptional regulator</fullName>
    </submittedName>
</protein>
<dbReference type="RefSeq" id="WP_386726426.1">
    <property type="nucleotide sequence ID" value="NZ_JBHSTP010000001.1"/>
</dbReference>
<dbReference type="Proteomes" id="UP001596306">
    <property type="component" value="Unassembled WGS sequence"/>
</dbReference>
<keyword evidence="2 4" id="KW-0238">DNA-binding</keyword>
<dbReference type="PANTHER" id="PTHR30055:SF238">
    <property type="entry name" value="MYCOFACTOCIN BIOSYNTHESIS TRANSCRIPTIONAL REGULATOR MFTR-RELATED"/>
    <property type="match status" value="1"/>
</dbReference>
<evidence type="ECO:0000313" key="6">
    <source>
        <dbReference type="EMBL" id="MFC6354686.1"/>
    </source>
</evidence>
<keyword evidence="7" id="KW-1185">Reference proteome</keyword>
<evidence type="ECO:0000256" key="2">
    <source>
        <dbReference type="ARBA" id="ARBA00023125"/>
    </source>
</evidence>
<evidence type="ECO:0000313" key="7">
    <source>
        <dbReference type="Proteomes" id="UP001596306"/>
    </source>
</evidence>
<keyword evidence="3" id="KW-0804">Transcription</keyword>
<reference evidence="7" key="1">
    <citation type="journal article" date="2019" name="Int. J. Syst. Evol. Microbiol.">
        <title>The Global Catalogue of Microorganisms (GCM) 10K type strain sequencing project: providing services to taxonomists for standard genome sequencing and annotation.</title>
        <authorList>
            <consortium name="The Broad Institute Genomics Platform"/>
            <consortium name="The Broad Institute Genome Sequencing Center for Infectious Disease"/>
            <person name="Wu L."/>
            <person name="Ma J."/>
        </authorList>
    </citation>
    <scope>NUCLEOTIDE SEQUENCE [LARGE SCALE GENOMIC DNA]</scope>
    <source>
        <strain evidence="7">CCUG 43304</strain>
    </source>
</reference>
<keyword evidence="1" id="KW-0805">Transcription regulation</keyword>
<evidence type="ECO:0000256" key="1">
    <source>
        <dbReference type="ARBA" id="ARBA00023015"/>
    </source>
</evidence>
<dbReference type="InterPro" id="IPR023772">
    <property type="entry name" value="DNA-bd_HTH_TetR-type_CS"/>
</dbReference>
<evidence type="ECO:0000256" key="3">
    <source>
        <dbReference type="ARBA" id="ARBA00023163"/>
    </source>
</evidence>
<dbReference type="InterPro" id="IPR050109">
    <property type="entry name" value="HTH-type_TetR-like_transc_reg"/>
</dbReference>
<feature type="DNA-binding region" description="H-T-H motif" evidence="4">
    <location>
        <begin position="43"/>
        <end position="62"/>
    </location>
</feature>
<dbReference type="PROSITE" id="PS01081">
    <property type="entry name" value="HTH_TETR_1"/>
    <property type="match status" value="1"/>
</dbReference>
<dbReference type="Gene3D" id="1.10.357.10">
    <property type="entry name" value="Tetracycline Repressor, domain 2"/>
    <property type="match status" value="1"/>
</dbReference>
<gene>
    <name evidence="6" type="ORF">ACFQB0_00980</name>
</gene>
<dbReference type="SUPFAM" id="SSF46689">
    <property type="entry name" value="Homeodomain-like"/>
    <property type="match status" value="1"/>
</dbReference>
<dbReference type="Gene3D" id="1.10.10.60">
    <property type="entry name" value="Homeodomain-like"/>
    <property type="match status" value="1"/>
</dbReference>
<proteinExistence type="predicted"/>
<organism evidence="6 7">
    <name type="scientific">Luethyella okanaganae</name>
    <dbReference type="NCBI Taxonomy" id="69372"/>
    <lineage>
        <taxon>Bacteria</taxon>
        <taxon>Bacillati</taxon>
        <taxon>Actinomycetota</taxon>
        <taxon>Actinomycetes</taxon>
        <taxon>Micrococcales</taxon>
        <taxon>Microbacteriaceae</taxon>
        <taxon>Luethyella</taxon>
    </lineage>
</organism>
<evidence type="ECO:0000259" key="5">
    <source>
        <dbReference type="PROSITE" id="PS50977"/>
    </source>
</evidence>
<dbReference type="PANTHER" id="PTHR30055">
    <property type="entry name" value="HTH-TYPE TRANSCRIPTIONAL REGULATOR RUTR"/>
    <property type="match status" value="1"/>
</dbReference>
<accession>A0ABW1V9Q3</accession>
<comment type="caution">
    <text evidence="6">The sequence shown here is derived from an EMBL/GenBank/DDBJ whole genome shotgun (WGS) entry which is preliminary data.</text>
</comment>
<dbReference type="PROSITE" id="PS50977">
    <property type="entry name" value="HTH_TETR_2"/>
    <property type="match status" value="1"/>
</dbReference>
<dbReference type="InterPro" id="IPR009057">
    <property type="entry name" value="Homeodomain-like_sf"/>
</dbReference>
<sequence length="216" mass="24046">MVLYSAGVSMEPGLRERKRIATRRAIQHAVLTLTAERGIDKVTVEDVSRLADISPRTFFNYFASKDAALIGDVPHLPDDDAVEAFVHAGPDGAILVEIGELFATAASSVEEDREIHLLRHSVLRDNPHLFGLRMASVRDFEAALHEIVERRLTADAPDVAADRKALFERASLIAMLAFATMRHAWRCWADTDELDPLSERVRASFAQLHEILHETG</sequence>
<feature type="domain" description="HTH tetR-type" evidence="5">
    <location>
        <begin position="20"/>
        <end position="80"/>
    </location>
</feature>